<comment type="pathway">
    <text evidence="1 6">Cell wall biogenesis; peptidoglycan biosynthesis.</text>
</comment>
<evidence type="ECO:0000256" key="2">
    <source>
        <dbReference type="ARBA" id="ARBA00022679"/>
    </source>
</evidence>
<proteinExistence type="predicted"/>
<accession>A0A3Q9KNV7</accession>
<gene>
    <name evidence="9" type="ORF">DDJ31_23545</name>
    <name evidence="8" type="ORF">ELQ87_15745</name>
</gene>
<dbReference type="InterPro" id="IPR038063">
    <property type="entry name" value="Transpep_catalytic_dom"/>
</dbReference>
<dbReference type="InterPro" id="IPR050979">
    <property type="entry name" value="LD-transpeptidase"/>
</dbReference>
<evidence type="ECO:0000313" key="9">
    <source>
        <dbReference type="EMBL" id="QCN87557.1"/>
    </source>
</evidence>
<dbReference type="AlphaFoldDB" id="A0A3Q9KNV7"/>
<reference evidence="8 10" key="2">
    <citation type="submission" date="2018-12" db="EMBL/GenBank/DDBJ databases">
        <title>Streptomyces griseoviridis F1-27 complete genome.</title>
        <authorList>
            <person name="Mariita R.M."/>
            <person name="Sello J.K."/>
        </authorList>
    </citation>
    <scope>NUCLEOTIDE SEQUENCE [LARGE SCALE GENOMIC DNA]</scope>
    <source>
        <strain evidence="8 10">F1-27</strain>
    </source>
</reference>
<name>A0A3Q9KNV7_STRGD</name>
<dbReference type="GO" id="GO:0008360">
    <property type="term" value="P:regulation of cell shape"/>
    <property type="evidence" value="ECO:0007669"/>
    <property type="project" value="UniProtKB-UniRule"/>
</dbReference>
<dbReference type="EMBL" id="CP034687">
    <property type="protein sequence ID" value="AZS85595.1"/>
    <property type="molecule type" value="Genomic_DNA"/>
</dbReference>
<evidence type="ECO:0000259" key="7">
    <source>
        <dbReference type="PROSITE" id="PS52029"/>
    </source>
</evidence>
<dbReference type="EMBL" id="CP029078">
    <property type="protein sequence ID" value="QCN87557.1"/>
    <property type="molecule type" value="Genomic_DNA"/>
</dbReference>
<organism evidence="8 10">
    <name type="scientific">Streptomyces griseoviridis</name>
    <dbReference type="NCBI Taxonomy" id="45398"/>
    <lineage>
        <taxon>Bacteria</taxon>
        <taxon>Bacillati</taxon>
        <taxon>Actinomycetota</taxon>
        <taxon>Actinomycetes</taxon>
        <taxon>Kitasatosporales</taxon>
        <taxon>Streptomycetaceae</taxon>
        <taxon>Streptomyces</taxon>
    </lineage>
</organism>
<dbReference type="GO" id="GO:0016740">
    <property type="term" value="F:transferase activity"/>
    <property type="evidence" value="ECO:0007669"/>
    <property type="project" value="UniProtKB-KW"/>
</dbReference>
<dbReference type="CDD" id="cd16913">
    <property type="entry name" value="YkuD_like"/>
    <property type="match status" value="1"/>
</dbReference>
<evidence type="ECO:0000313" key="8">
    <source>
        <dbReference type="EMBL" id="AZS85595.1"/>
    </source>
</evidence>
<dbReference type="Proteomes" id="UP000271291">
    <property type="component" value="Chromosome"/>
</dbReference>
<evidence type="ECO:0000256" key="4">
    <source>
        <dbReference type="ARBA" id="ARBA00022984"/>
    </source>
</evidence>
<reference evidence="9 11" key="1">
    <citation type="submission" date="2018-04" db="EMBL/GenBank/DDBJ databases">
        <title>Complete genome sequences of Streptomyces griseoviridis K61 and characterization of antagonistic properties of biological control agents.</title>
        <authorList>
            <person name="Mariita R.M."/>
            <person name="Sello J.K."/>
        </authorList>
    </citation>
    <scope>NUCLEOTIDE SEQUENCE [LARGE SCALE GENOMIC DNA]</scope>
    <source>
        <strain evidence="9 11">K61</strain>
    </source>
</reference>
<dbReference type="PANTHER" id="PTHR30582">
    <property type="entry name" value="L,D-TRANSPEPTIDASE"/>
    <property type="match status" value="1"/>
</dbReference>
<dbReference type="SUPFAM" id="SSF47090">
    <property type="entry name" value="PGBD-like"/>
    <property type="match status" value="1"/>
</dbReference>
<evidence type="ECO:0000256" key="5">
    <source>
        <dbReference type="ARBA" id="ARBA00023316"/>
    </source>
</evidence>
<dbReference type="OrthoDB" id="8887048at2"/>
<keyword evidence="11" id="KW-1185">Reference proteome</keyword>
<dbReference type="PROSITE" id="PS52029">
    <property type="entry name" value="LD_TPASE"/>
    <property type="match status" value="1"/>
</dbReference>
<keyword evidence="2" id="KW-0808">Transferase</keyword>
<evidence type="ECO:0000256" key="1">
    <source>
        <dbReference type="ARBA" id="ARBA00004752"/>
    </source>
</evidence>
<dbReference type="InterPro" id="IPR005490">
    <property type="entry name" value="LD_TPept_cat_dom"/>
</dbReference>
<keyword evidence="5 6" id="KW-0961">Cell wall biogenesis/degradation</keyword>
<feature type="active site" description="Nucleophile" evidence="6">
    <location>
        <position position="293"/>
    </location>
</feature>
<dbReference type="GO" id="GO:0018104">
    <property type="term" value="P:peptidoglycan-protein cross-linking"/>
    <property type="evidence" value="ECO:0007669"/>
    <property type="project" value="TreeGrafter"/>
</dbReference>
<sequence>MGQWFRFVRVTPSACPGWLGGLGRFSDQVINRPFACRAVAVALVVAAVLPVGSARAVEPPPPAAGPEAELVPGVSGPYRPWQIDAPDQALPPVVYEPSAAEDAVEPQDAAPGAYDLVELVPLGDAVGKVACSKRTGPYQRQVERWLKLPVDGKQSAADCRAIRAFQADLKIKPANGFAGPVTWATMQLVGARENPNAAGKCPVRSYRVACVDLNRQLTWVQKGRDVVFGPVPMRSGRPAHATRTGWFKVYWKHKNHWSTLYNSPMPYAQFFSGGQAFHAVYGSIYTTVGSWGCVNLRLPDARKLWGVLKKNDRVYVWGRRPGS</sequence>
<dbReference type="Gene3D" id="2.40.440.10">
    <property type="entry name" value="L,D-transpeptidase catalytic domain-like"/>
    <property type="match status" value="1"/>
</dbReference>
<dbReference type="Proteomes" id="UP000501753">
    <property type="component" value="Chromosome"/>
</dbReference>
<dbReference type="KEGG" id="sgd:ELQ87_15745"/>
<evidence type="ECO:0000256" key="6">
    <source>
        <dbReference type="PROSITE-ProRule" id="PRU01373"/>
    </source>
</evidence>
<dbReference type="GO" id="GO:0071972">
    <property type="term" value="F:peptidoglycan L,D-transpeptidase activity"/>
    <property type="evidence" value="ECO:0007669"/>
    <property type="project" value="TreeGrafter"/>
</dbReference>
<dbReference type="SUPFAM" id="SSF141523">
    <property type="entry name" value="L,D-transpeptidase catalytic domain-like"/>
    <property type="match status" value="1"/>
</dbReference>
<evidence type="ECO:0000313" key="10">
    <source>
        <dbReference type="Proteomes" id="UP000271291"/>
    </source>
</evidence>
<dbReference type="GO" id="GO:0005576">
    <property type="term" value="C:extracellular region"/>
    <property type="evidence" value="ECO:0007669"/>
    <property type="project" value="TreeGrafter"/>
</dbReference>
<protein>
    <submittedName>
        <fullName evidence="8 9">L,D-transpeptidase</fullName>
    </submittedName>
</protein>
<evidence type="ECO:0000256" key="3">
    <source>
        <dbReference type="ARBA" id="ARBA00022960"/>
    </source>
</evidence>
<feature type="active site" description="Proton donor/acceptor" evidence="6">
    <location>
        <position position="278"/>
    </location>
</feature>
<dbReference type="Pfam" id="PF03734">
    <property type="entry name" value="YkuD"/>
    <property type="match status" value="1"/>
</dbReference>
<feature type="domain" description="L,D-TPase catalytic" evidence="7">
    <location>
        <begin position="206"/>
        <end position="317"/>
    </location>
</feature>
<dbReference type="GO" id="GO:0071555">
    <property type="term" value="P:cell wall organization"/>
    <property type="evidence" value="ECO:0007669"/>
    <property type="project" value="UniProtKB-UniRule"/>
</dbReference>
<evidence type="ECO:0000313" key="11">
    <source>
        <dbReference type="Proteomes" id="UP000501753"/>
    </source>
</evidence>
<keyword evidence="3 6" id="KW-0133">Cell shape</keyword>
<dbReference type="InterPro" id="IPR036365">
    <property type="entry name" value="PGBD-like_sf"/>
</dbReference>
<keyword evidence="4 6" id="KW-0573">Peptidoglycan synthesis</keyword>
<dbReference type="PANTHER" id="PTHR30582:SF33">
    <property type="entry name" value="EXPORTED PROTEIN"/>
    <property type="match status" value="1"/>
</dbReference>
<dbReference type="UniPathway" id="UPA00219"/>